<reference evidence="1 2" key="1">
    <citation type="submission" date="2019-12" db="EMBL/GenBank/DDBJ databases">
        <title>Complete genome sequence of Leuconostoc lactis strain AVN1 provides insights into metabolic potential.</title>
        <authorList>
            <person name="Besrour N."/>
            <person name="Najjari A."/>
            <person name="Fhoula I."/>
            <person name="Jaballah S."/>
            <person name="Klibi N."/>
            <person name="Ouzari H.I."/>
        </authorList>
    </citation>
    <scope>NUCLEOTIDE SEQUENCE [LARGE SCALE GENOMIC DNA]</scope>
    <source>
        <strain evidence="1 2">AVN1</strain>
    </source>
</reference>
<proteinExistence type="predicted"/>
<evidence type="ECO:0000313" key="2">
    <source>
        <dbReference type="Proteomes" id="UP000478636"/>
    </source>
</evidence>
<gene>
    <name evidence="1" type="ORF">GQS40_04335</name>
</gene>
<accession>A0A6L7AER6</accession>
<dbReference type="Pfam" id="PF00756">
    <property type="entry name" value="Esterase"/>
    <property type="match status" value="1"/>
</dbReference>
<dbReference type="Proteomes" id="UP000478636">
    <property type="component" value="Unassembled WGS sequence"/>
</dbReference>
<dbReference type="RefSeq" id="WP_029509201.1">
    <property type="nucleotide sequence ID" value="NZ_DAITWI010000001.1"/>
</dbReference>
<dbReference type="GO" id="GO:0016747">
    <property type="term" value="F:acyltransferase activity, transferring groups other than amino-acyl groups"/>
    <property type="evidence" value="ECO:0007669"/>
    <property type="project" value="TreeGrafter"/>
</dbReference>
<dbReference type="AlphaFoldDB" id="A0A6L7AER6"/>
<dbReference type="InterPro" id="IPR029058">
    <property type="entry name" value="AB_hydrolase_fold"/>
</dbReference>
<dbReference type="Gene3D" id="3.40.50.1820">
    <property type="entry name" value="alpha/beta hydrolase"/>
    <property type="match status" value="1"/>
</dbReference>
<dbReference type="InterPro" id="IPR000801">
    <property type="entry name" value="Esterase-like"/>
</dbReference>
<dbReference type="SUPFAM" id="SSF53474">
    <property type="entry name" value="alpha/beta-Hydrolases"/>
    <property type="match status" value="1"/>
</dbReference>
<dbReference type="PANTHER" id="PTHR48098:SF1">
    <property type="entry name" value="DIACYLGLYCEROL ACYLTRANSFERASE_MYCOLYLTRANSFERASE AG85A"/>
    <property type="match status" value="1"/>
</dbReference>
<sequence>MAQLEVNYYSQILGMDRVMQVILPELSDHMPEWTPADLQDLPVLYLLHGMSGDQAVWSRRTSIERLVRQTPLAIVMPSTDLAWYTNTQYGMAYFDALCHELPQKVATLFPQISQKREKNFVAGLSMGGYGAFKMALGSNQFSYAASLSGALLGDPNFPGRTTWQSPAYWSGIFGDMDQLQGSENDVIALAKTQAQTQPVRPKLYAWIGEQDYLYHNNLTTIPQIQALGYDVTFETSPGTHDWYYWDQHIERVLEWLPINYQPEERLS</sequence>
<organism evidence="1 2">
    <name type="scientific">Leuconostoc lactis</name>
    <dbReference type="NCBI Taxonomy" id="1246"/>
    <lineage>
        <taxon>Bacteria</taxon>
        <taxon>Bacillati</taxon>
        <taxon>Bacillota</taxon>
        <taxon>Bacilli</taxon>
        <taxon>Lactobacillales</taxon>
        <taxon>Lactobacillaceae</taxon>
        <taxon>Leuconostoc</taxon>
    </lineage>
</organism>
<name>A0A6L7AER6_LEULA</name>
<protein>
    <submittedName>
        <fullName evidence="1">Esterase family protein</fullName>
    </submittedName>
</protein>
<evidence type="ECO:0000313" key="1">
    <source>
        <dbReference type="EMBL" id="MWN20901.1"/>
    </source>
</evidence>
<dbReference type="EMBL" id="WSZI01000013">
    <property type="protein sequence ID" value="MWN20901.1"/>
    <property type="molecule type" value="Genomic_DNA"/>
</dbReference>
<comment type="caution">
    <text evidence="1">The sequence shown here is derived from an EMBL/GenBank/DDBJ whole genome shotgun (WGS) entry which is preliminary data.</text>
</comment>
<dbReference type="InterPro" id="IPR050583">
    <property type="entry name" value="Mycobacterial_A85_antigen"/>
</dbReference>
<dbReference type="PANTHER" id="PTHR48098">
    <property type="entry name" value="ENTEROCHELIN ESTERASE-RELATED"/>
    <property type="match status" value="1"/>
</dbReference>